<dbReference type="Gene3D" id="2.40.10.10">
    <property type="entry name" value="Trypsin-like serine proteases"/>
    <property type="match status" value="1"/>
</dbReference>
<proteinExistence type="predicted"/>
<feature type="chain" id="PRO_5039694756" description="Secreted protein" evidence="1">
    <location>
        <begin position="28"/>
        <end position="226"/>
    </location>
</feature>
<dbReference type="SUPFAM" id="SSF50494">
    <property type="entry name" value="Trypsin-like serine proteases"/>
    <property type="match status" value="1"/>
</dbReference>
<dbReference type="EMBL" id="LNZG01000034">
    <property type="protein sequence ID" value="ODA89781.1"/>
    <property type="molecule type" value="Genomic_DNA"/>
</dbReference>
<keyword evidence="1" id="KW-0732">Signal</keyword>
<evidence type="ECO:0008006" key="4">
    <source>
        <dbReference type="Google" id="ProtNLM"/>
    </source>
</evidence>
<comment type="caution">
    <text evidence="2">The sequence shown here is derived from an EMBL/GenBank/DDBJ whole genome shotgun (WGS) entry which is preliminary data.</text>
</comment>
<feature type="signal peptide" evidence="1">
    <location>
        <begin position="1"/>
        <end position="27"/>
    </location>
</feature>
<sequence length="226" mass="24124">MSFNPIRGRSSRAVGALATLAVAGALALVPHGVPGASPAEPSATEPVRNMANAVVLSPPEPRAAISYRPAPPDSDPLGYWTADRMRSAVRAGSPVGARTEAPAGSSASGHPMKTVGKLFYVDANNQDSWCTATVINGSSHNLVETAGHYVYTYRRGWNTKFAFAPGYDNGRAPYLVWNYSRAFTLKAWALHQDDEQTRRSSPSRSAWCTPIVRTGLISPTESAATH</sequence>
<accession>A0A1E2SJ75</accession>
<gene>
    <name evidence="2" type="ORF">ATY41_03755</name>
</gene>
<evidence type="ECO:0000256" key="1">
    <source>
        <dbReference type="SAM" id="SignalP"/>
    </source>
</evidence>
<dbReference type="InterPro" id="IPR043504">
    <property type="entry name" value="Peptidase_S1_PA_chymotrypsin"/>
</dbReference>
<dbReference type="InterPro" id="IPR009003">
    <property type="entry name" value="Peptidase_S1_PA"/>
</dbReference>
<dbReference type="RefSeq" id="WP_011185348.1">
    <property type="nucleotide sequence ID" value="NZ_LNZG01000034.1"/>
</dbReference>
<dbReference type="OrthoDB" id="5121599at2"/>
<reference evidence="2 3" key="1">
    <citation type="submission" date="2015-11" db="EMBL/GenBank/DDBJ databases">
        <authorList>
            <person name="Zhang Y."/>
            <person name="Guo Z."/>
        </authorList>
    </citation>
    <scope>NUCLEOTIDE SEQUENCE [LARGE SCALE GENOMIC DNA]</scope>
    <source>
        <strain evidence="3">gdw1</strain>
    </source>
</reference>
<organism evidence="2 3">
    <name type="scientific">Leifsonia xyli subsp. xyli</name>
    <dbReference type="NCBI Taxonomy" id="59736"/>
    <lineage>
        <taxon>Bacteria</taxon>
        <taxon>Bacillati</taxon>
        <taxon>Actinomycetota</taxon>
        <taxon>Actinomycetes</taxon>
        <taxon>Micrococcales</taxon>
        <taxon>Microbacteriaceae</taxon>
        <taxon>Leifsonia</taxon>
    </lineage>
</organism>
<dbReference type="AlphaFoldDB" id="A0A1E2SJ75"/>
<protein>
    <recommendedName>
        <fullName evidence="4">Secreted protein</fullName>
    </recommendedName>
</protein>
<evidence type="ECO:0000313" key="2">
    <source>
        <dbReference type="EMBL" id="ODA89781.1"/>
    </source>
</evidence>
<dbReference type="Proteomes" id="UP000094426">
    <property type="component" value="Unassembled WGS sequence"/>
</dbReference>
<name>A0A1E2SJ75_LEIXY</name>
<evidence type="ECO:0000313" key="3">
    <source>
        <dbReference type="Proteomes" id="UP000094426"/>
    </source>
</evidence>